<dbReference type="AlphaFoldDB" id="A0A0F9V490"/>
<sequence>MSVLRSITEIQFQPWEPHNIIPGMKRGWPEHIRHVVATHVERPPALEGTLSDPLWHGVHYIEPQAPFHHDSSFVSTKVYLAWDAAALYVGIRAALPALPDAVETGSDAEHDRLGEERVALAIDVRHNHCEMQTISINARGELEWYDDASQMAGFSDEAGFQYYWWSLNDMNPDPSARAREMGLRGAAVVGDREWTAEMAIPLASLNVETPFPGQTMGLEIIRTATELPAESFNYHFTWMPQYPGVLCSPIKMGAMSFGPAPVSLEAIDFPNCSWGINNASVRLRNNSQRTIRAEMISRGVCGSEPGNTHTNPPVESGPVEIPAQTSISTTFEYHMPVRFMPETIELELRDHAQGDRLLRVSYNLGTCAVVYPFGQEAGMTTPHLDDPDFVEKRHRYIVSRQPLLRRRTTRQGAPSDFTIEAVDGSIEFDLMQDGVMQTIADWLCSLYDSDIDRVIGSTFFMAQQAVYVYASRRAHFAALLDPLSNLRLGGGMCGEFARSHVGVLSRMTSVGTGNRFHARKVNLGGGGHALTTVRMFDRWVLLDPTPPNVKAFFHRDHQTLASGQDLQLDPTLIAYNGSTLTKPPGPLVQSVACGTTWPDGAPAE</sequence>
<gene>
    <name evidence="1" type="ORF">LCGC14_0452680</name>
</gene>
<name>A0A0F9V490_9ZZZZ</name>
<accession>A0A0F9V490</accession>
<dbReference type="SUPFAM" id="SSF49344">
    <property type="entry name" value="CBD9-like"/>
    <property type="match status" value="1"/>
</dbReference>
<dbReference type="Gene3D" id="2.60.40.1190">
    <property type="match status" value="1"/>
</dbReference>
<comment type="caution">
    <text evidence="1">The sequence shown here is derived from an EMBL/GenBank/DDBJ whole genome shotgun (WGS) entry which is preliminary data.</text>
</comment>
<organism evidence="1">
    <name type="scientific">marine sediment metagenome</name>
    <dbReference type="NCBI Taxonomy" id="412755"/>
    <lineage>
        <taxon>unclassified sequences</taxon>
        <taxon>metagenomes</taxon>
        <taxon>ecological metagenomes</taxon>
    </lineage>
</organism>
<dbReference type="EMBL" id="LAZR01000452">
    <property type="protein sequence ID" value="KKN68311.1"/>
    <property type="molecule type" value="Genomic_DNA"/>
</dbReference>
<reference evidence="1" key="1">
    <citation type="journal article" date="2015" name="Nature">
        <title>Complex archaea that bridge the gap between prokaryotes and eukaryotes.</title>
        <authorList>
            <person name="Spang A."/>
            <person name="Saw J.H."/>
            <person name="Jorgensen S.L."/>
            <person name="Zaremba-Niedzwiedzka K."/>
            <person name="Martijn J."/>
            <person name="Lind A.E."/>
            <person name="van Eijk R."/>
            <person name="Schleper C."/>
            <person name="Guy L."/>
            <person name="Ettema T.J."/>
        </authorList>
    </citation>
    <scope>NUCLEOTIDE SEQUENCE</scope>
</reference>
<protein>
    <submittedName>
        <fullName evidence="1">Uncharacterized protein</fullName>
    </submittedName>
</protein>
<proteinExistence type="predicted"/>
<evidence type="ECO:0000313" key="1">
    <source>
        <dbReference type="EMBL" id="KKN68311.1"/>
    </source>
</evidence>